<keyword evidence="2" id="KW-1185">Reference proteome</keyword>
<evidence type="ECO:0000313" key="2">
    <source>
        <dbReference type="Proteomes" id="UP001157502"/>
    </source>
</evidence>
<comment type="caution">
    <text evidence="1">The sequence shown here is derived from an EMBL/GenBank/DDBJ whole genome shotgun (WGS) entry which is preliminary data.</text>
</comment>
<name>A0ACC2H3V7_DALPE</name>
<sequence length="147" mass="16206">MFLSAIVWVSHGCVPTLQLHAGTASRRLAHGGTPACEQPPLVSEDVTNPAEVQHSPSGAKSKAIFLTIWVIFARSPWGSETSLSSCPASGSILTGKCHYMWICWCRVNSREQDRANMGISYFLWIATGGLDHQDFRDGRASDYLWPR</sequence>
<proteinExistence type="predicted"/>
<reference evidence="1" key="1">
    <citation type="submission" date="2021-05" db="EMBL/GenBank/DDBJ databases">
        <authorList>
            <person name="Pan Q."/>
            <person name="Jouanno E."/>
            <person name="Zahm M."/>
            <person name="Klopp C."/>
            <person name="Cabau C."/>
            <person name="Louis A."/>
            <person name="Berthelot C."/>
            <person name="Parey E."/>
            <person name="Roest Crollius H."/>
            <person name="Montfort J."/>
            <person name="Robinson-Rechavi M."/>
            <person name="Bouchez O."/>
            <person name="Lampietro C."/>
            <person name="Lopez Roques C."/>
            <person name="Donnadieu C."/>
            <person name="Postlethwait J."/>
            <person name="Bobe J."/>
            <person name="Dillon D."/>
            <person name="Chandos A."/>
            <person name="von Hippel F."/>
            <person name="Guiguen Y."/>
        </authorList>
    </citation>
    <scope>NUCLEOTIDE SEQUENCE</scope>
    <source>
        <strain evidence="1">YG-Jan2019</strain>
    </source>
</reference>
<evidence type="ECO:0000313" key="1">
    <source>
        <dbReference type="EMBL" id="KAJ8010440.1"/>
    </source>
</evidence>
<protein>
    <submittedName>
        <fullName evidence="1">Uncharacterized protein</fullName>
    </submittedName>
</protein>
<gene>
    <name evidence="1" type="ORF">DPEC_G00075100</name>
</gene>
<accession>A0ACC2H3V7</accession>
<dbReference type="Proteomes" id="UP001157502">
    <property type="component" value="Chromosome 6"/>
</dbReference>
<organism evidence="1 2">
    <name type="scientific">Dallia pectoralis</name>
    <name type="common">Alaska blackfish</name>
    <dbReference type="NCBI Taxonomy" id="75939"/>
    <lineage>
        <taxon>Eukaryota</taxon>
        <taxon>Metazoa</taxon>
        <taxon>Chordata</taxon>
        <taxon>Craniata</taxon>
        <taxon>Vertebrata</taxon>
        <taxon>Euteleostomi</taxon>
        <taxon>Actinopterygii</taxon>
        <taxon>Neopterygii</taxon>
        <taxon>Teleostei</taxon>
        <taxon>Protacanthopterygii</taxon>
        <taxon>Esociformes</taxon>
        <taxon>Umbridae</taxon>
        <taxon>Dallia</taxon>
    </lineage>
</organism>
<dbReference type="EMBL" id="CM055733">
    <property type="protein sequence ID" value="KAJ8010440.1"/>
    <property type="molecule type" value="Genomic_DNA"/>
</dbReference>